<evidence type="ECO:0000313" key="2">
    <source>
        <dbReference type="Proteomes" id="UP000215914"/>
    </source>
</evidence>
<dbReference type="AlphaFoldDB" id="A0A9K3I2Y3"/>
<dbReference type="Proteomes" id="UP000215914">
    <property type="component" value="Unassembled WGS sequence"/>
</dbReference>
<keyword evidence="2" id="KW-1185">Reference proteome</keyword>
<gene>
    <name evidence="1" type="ORF">HanXRQr2_Chr09g0365901</name>
</gene>
<sequence>MNMWWPKEGFMTYVADRIQRVYSRKNRAKPVGPDVFGPEHFNYIFGLWQSGLTHLVNTTMKSWSGWEQFMTKFPGAVSNRNLV</sequence>
<accession>A0A9K3I2Y3</accession>
<organism evidence="1 2">
    <name type="scientific">Helianthus annuus</name>
    <name type="common">Common sunflower</name>
    <dbReference type="NCBI Taxonomy" id="4232"/>
    <lineage>
        <taxon>Eukaryota</taxon>
        <taxon>Viridiplantae</taxon>
        <taxon>Streptophyta</taxon>
        <taxon>Embryophyta</taxon>
        <taxon>Tracheophyta</taxon>
        <taxon>Spermatophyta</taxon>
        <taxon>Magnoliopsida</taxon>
        <taxon>eudicotyledons</taxon>
        <taxon>Gunneridae</taxon>
        <taxon>Pentapetalae</taxon>
        <taxon>asterids</taxon>
        <taxon>campanulids</taxon>
        <taxon>Asterales</taxon>
        <taxon>Asteraceae</taxon>
        <taxon>Asteroideae</taxon>
        <taxon>Heliantheae alliance</taxon>
        <taxon>Heliantheae</taxon>
        <taxon>Helianthus</taxon>
    </lineage>
</organism>
<evidence type="ECO:0000313" key="1">
    <source>
        <dbReference type="EMBL" id="KAF5789015.1"/>
    </source>
</evidence>
<comment type="caution">
    <text evidence="1">The sequence shown here is derived from an EMBL/GenBank/DDBJ whole genome shotgun (WGS) entry which is preliminary data.</text>
</comment>
<dbReference type="Gramene" id="mRNA:HanXRQr2_Chr09g0365901">
    <property type="protein sequence ID" value="mRNA:HanXRQr2_Chr09g0365901"/>
    <property type="gene ID" value="HanXRQr2_Chr09g0365901"/>
</dbReference>
<dbReference type="EMBL" id="MNCJ02000324">
    <property type="protein sequence ID" value="KAF5789015.1"/>
    <property type="molecule type" value="Genomic_DNA"/>
</dbReference>
<reference evidence="1" key="2">
    <citation type="submission" date="2020-06" db="EMBL/GenBank/DDBJ databases">
        <title>Helianthus annuus Genome sequencing and assembly Release 2.</title>
        <authorList>
            <person name="Gouzy J."/>
            <person name="Langlade N."/>
            <person name="Munos S."/>
        </authorList>
    </citation>
    <scope>NUCLEOTIDE SEQUENCE</scope>
    <source>
        <tissue evidence="1">Leaves</tissue>
    </source>
</reference>
<name>A0A9K3I2Y3_HELAN</name>
<proteinExistence type="predicted"/>
<protein>
    <submittedName>
        <fullName evidence="1">Uncharacterized protein</fullName>
    </submittedName>
</protein>
<reference evidence="1" key="1">
    <citation type="journal article" date="2017" name="Nature">
        <title>The sunflower genome provides insights into oil metabolism, flowering and Asterid evolution.</title>
        <authorList>
            <person name="Badouin H."/>
            <person name="Gouzy J."/>
            <person name="Grassa C.J."/>
            <person name="Murat F."/>
            <person name="Staton S.E."/>
            <person name="Cottret L."/>
            <person name="Lelandais-Briere C."/>
            <person name="Owens G.L."/>
            <person name="Carrere S."/>
            <person name="Mayjonade B."/>
            <person name="Legrand L."/>
            <person name="Gill N."/>
            <person name="Kane N.C."/>
            <person name="Bowers J.E."/>
            <person name="Hubner S."/>
            <person name="Bellec A."/>
            <person name="Berard A."/>
            <person name="Berges H."/>
            <person name="Blanchet N."/>
            <person name="Boniface M.C."/>
            <person name="Brunel D."/>
            <person name="Catrice O."/>
            <person name="Chaidir N."/>
            <person name="Claudel C."/>
            <person name="Donnadieu C."/>
            <person name="Faraut T."/>
            <person name="Fievet G."/>
            <person name="Helmstetter N."/>
            <person name="King M."/>
            <person name="Knapp S.J."/>
            <person name="Lai Z."/>
            <person name="Le Paslier M.C."/>
            <person name="Lippi Y."/>
            <person name="Lorenzon L."/>
            <person name="Mandel J.R."/>
            <person name="Marage G."/>
            <person name="Marchand G."/>
            <person name="Marquand E."/>
            <person name="Bret-Mestries E."/>
            <person name="Morien E."/>
            <person name="Nambeesan S."/>
            <person name="Nguyen T."/>
            <person name="Pegot-Espagnet P."/>
            <person name="Pouilly N."/>
            <person name="Raftis F."/>
            <person name="Sallet E."/>
            <person name="Schiex T."/>
            <person name="Thomas J."/>
            <person name="Vandecasteele C."/>
            <person name="Vares D."/>
            <person name="Vear F."/>
            <person name="Vautrin S."/>
            <person name="Crespi M."/>
            <person name="Mangin B."/>
            <person name="Burke J.M."/>
            <person name="Salse J."/>
            <person name="Munos S."/>
            <person name="Vincourt P."/>
            <person name="Rieseberg L.H."/>
            <person name="Langlade N.B."/>
        </authorList>
    </citation>
    <scope>NUCLEOTIDE SEQUENCE</scope>
    <source>
        <tissue evidence="1">Leaves</tissue>
    </source>
</reference>